<accession>W6M6B5</accession>
<proteinExistence type="predicted"/>
<name>W6M6B5_9GAMM</name>
<dbReference type="InterPro" id="IPR036397">
    <property type="entry name" value="RNaseH_sf"/>
</dbReference>
<dbReference type="GO" id="GO:0003676">
    <property type="term" value="F:nucleic acid binding"/>
    <property type="evidence" value="ECO:0007669"/>
    <property type="project" value="InterPro"/>
</dbReference>
<dbReference type="Proteomes" id="UP000035760">
    <property type="component" value="Unassembled WGS sequence"/>
</dbReference>
<organism evidence="1 2">
    <name type="scientific">Candidatus Competibacter denitrificans Run_A_D11</name>
    <dbReference type="NCBI Taxonomy" id="1400863"/>
    <lineage>
        <taxon>Bacteria</taxon>
        <taxon>Pseudomonadati</taxon>
        <taxon>Pseudomonadota</taxon>
        <taxon>Gammaproteobacteria</taxon>
        <taxon>Candidatus Competibacteraceae</taxon>
        <taxon>Candidatus Competibacter</taxon>
    </lineage>
</organism>
<reference evidence="1" key="1">
    <citation type="submission" date="2013-07" db="EMBL/GenBank/DDBJ databases">
        <authorList>
            <person name="McIlroy S."/>
        </authorList>
    </citation>
    <scope>NUCLEOTIDE SEQUENCE [LARGE SCALE GENOMIC DNA]</scope>
    <source>
        <strain evidence="1">Run_A_D11</strain>
    </source>
</reference>
<dbReference type="EMBL" id="CBTJ020000031">
    <property type="protein sequence ID" value="CDI02144.1"/>
    <property type="molecule type" value="Genomic_DNA"/>
</dbReference>
<sequence length="91" mass="9997">MLFLPPYSPDLNPIERDVANLKNYDSSSSPRPTHRLKPLAVLSLALEMQGTVVILDEGLSRHQANGGAVHPKKTQRPSPDFQIGYAALLVH</sequence>
<keyword evidence="2" id="KW-1185">Reference proteome</keyword>
<protein>
    <recommendedName>
        <fullName evidence="3">Tc1-like transposase DDE domain-containing protein</fullName>
    </recommendedName>
</protein>
<dbReference type="Gene3D" id="3.30.420.10">
    <property type="entry name" value="Ribonuclease H-like superfamily/Ribonuclease H"/>
    <property type="match status" value="1"/>
</dbReference>
<evidence type="ECO:0000313" key="2">
    <source>
        <dbReference type="Proteomes" id="UP000035760"/>
    </source>
</evidence>
<dbReference type="OrthoDB" id="129174at2"/>
<evidence type="ECO:0000313" key="1">
    <source>
        <dbReference type="EMBL" id="CDI02144.1"/>
    </source>
</evidence>
<gene>
    <name evidence="1" type="ORF">BN873_250009</name>
</gene>
<evidence type="ECO:0008006" key="3">
    <source>
        <dbReference type="Google" id="ProtNLM"/>
    </source>
</evidence>
<comment type="caution">
    <text evidence="1">The sequence shown here is derived from an EMBL/GenBank/DDBJ whole genome shotgun (WGS) entry which is preliminary data.</text>
</comment>
<dbReference type="AlphaFoldDB" id="W6M6B5"/>
<reference evidence="1" key="2">
    <citation type="submission" date="2014-03" db="EMBL/GenBank/DDBJ databases">
        <title>Candidatus Competibacter-lineage genomes retrieved from metagenomes reveal functional metabolic diversity.</title>
        <authorList>
            <person name="McIlroy S.J."/>
            <person name="Albertsen M."/>
            <person name="Andresen E.K."/>
            <person name="Saunders A.M."/>
            <person name="Kristiansen R."/>
            <person name="Stokholm-Bjerregaard M."/>
            <person name="Nielsen K.L."/>
            <person name="Nielsen P.H."/>
        </authorList>
    </citation>
    <scope>NUCLEOTIDE SEQUENCE</scope>
    <source>
        <strain evidence="1">Run_A_D11</strain>
    </source>
</reference>